<dbReference type="GO" id="GO:0016740">
    <property type="term" value="F:transferase activity"/>
    <property type="evidence" value="ECO:0007669"/>
    <property type="project" value="UniProtKB-KW"/>
</dbReference>
<dbReference type="EMBL" id="DSZU01000073">
    <property type="protein sequence ID" value="HGV55296.1"/>
    <property type="molecule type" value="Genomic_DNA"/>
</dbReference>
<dbReference type="InterPro" id="IPR001173">
    <property type="entry name" value="Glyco_trans_2-like"/>
</dbReference>
<dbReference type="AlphaFoldDB" id="A0A832GP41"/>
<evidence type="ECO:0000259" key="1">
    <source>
        <dbReference type="Pfam" id="PF00535"/>
    </source>
</evidence>
<dbReference type="PANTHER" id="PTHR43179:SF10">
    <property type="entry name" value="GLYCOSYL TRANSFERASE"/>
    <property type="match status" value="1"/>
</dbReference>
<organism evidence="2">
    <name type="scientific">Caldimicrobium thiodismutans</name>
    <dbReference type="NCBI Taxonomy" id="1653476"/>
    <lineage>
        <taxon>Bacteria</taxon>
        <taxon>Pseudomonadati</taxon>
        <taxon>Thermodesulfobacteriota</taxon>
        <taxon>Thermodesulfobacteria</taxon>
        <taxon>Thermodesulfobacteriales</taxon>
        <taxon>Thermodesulfobacteriaceae</taxon>
        <taxon>Caldimicrobium</taxon>
    </lineage>
</organism>
<comment type="caution">
    <text evidence="2">The sequence shown here is derived from an EMBL/GenBank/DDBJ whole genome shotgun (WGS) entry which is preliminary data.</text>
</comment>
<evidence type="ECO:0000313" key="2">
    <source>
        <dbReference type="EMBL" id="HGV55296.1"/>
    </source>
</evidence>
<dbReference type="Pfam" id="PF00535">
    <property type="entry name" value="Glycos_transf_2"/>
    <property type="match status" value="1"/>
</dbReference>
<dbReference type="InterPro" id="IPR029044">
    <property type="entry name" value="Nucleotide-diphossugar_trans"/>
</dbReference>
<sequence length="282" mass="33633">MEVNVSIVLYNTRRDFAERAIRSVLSSPLVKSLYVIDNSPSPNFPEVREYDARVEYILTGCNLGYGRAHNLALERSIKEGVTYHLVMNPDVYFDEDVIGACVDFMEKNLEVGLLIPKVFYPDGRVQPVARLLPSPFHLIFRRFLNFGIFKRFVEKMNKIYEMEFTGYSRTFEAPFISGCFMFLRVAILKYAGVFDKRFFLYCDDLDLSRRIHRCAKTIFYPGAKIYHHWTRNSYRSFKFLLYHIWDAIKYFNKWGWFWDKERKLINRKILEQFERSQEIMVS</sequence>
<gene>
    <name evidence="2" type="ORF">ENT73_04320</name>
</gene>
<protein>
    <submittedName>
        <fullName evidence="2">Glycosyltransferase family 2 protein</fullName>
    </submittedName>
</protein>
<reference evidence="2" key="1">
    <citation type="journal article" date="2020" name="mSystems">
        <title>Genome- and Community-Level Interaction Insights into Carbon Utilization and Element Cycling Functions of Hydrothermarchaeota in Hydrothermal Sediment.</title>
        <authorList>
            <person name="Zhou Z."/>
            <person name="Liu Y."/>
            <person name="Xu W."/>
            <person name="Pan J."/>
            <person name="Luo Z.H."/>
            <person name="Li M."/>
        </authorList>
    </citation>
    <scope>NUCLEOTIDE SEQUENCE [LARGE SCALE GENOMIC DNA]</scope>
    <source>
        <strain evidence="2">SpSt-605</strain>
    </source>
</reference>
<dbReference type="PANTHER" id="PTHR43179">
    <property type="entry name" value="RHAMNOSYLTRANSFERASE WBBL"/>
    <property type="match status" value="1"/>
</dbReference>
<dbReference type="SUPFAM" id="SSF53448">
    <property type="entry name" value="Nucleotide-diphospho-sugar transferases"/>
    <property type="match status" value="1"/>
</dbReference>
<name>A0A832GP41_9BACT</name>
<accession>A0A832GP41</accession>
<dbReference type="Gene3D" id="3.90.550.10">
    <property type="entry name" value="Spore Coat Polysaccharide Biosynthesis Protein SpsA, Chain A"/>
    <property type="match status" value="1"/>
</dbReference>
<proteinExistence type="predicted"/>
<keyword evidence="2" id="KW-0808">Transferase</keyword>
<feature type="domain" description="Glycosyltransferase 2-like" evidence="1">
    <location>
        <begin position="7"/>
        <end position="187"/>
    </location>
</feature>